<dbReference type="Gene3D" id="3.30.40.10">
    <property type="entry name" value="Zinc/RING finger domain, C3HC4 (zinc finger)"/>
    <property type="match status" value="1"/>
</dbReference>
<evidence type="ECO:0008006" key="11">
    <source>
        <dbReference type="Google" id="ProtNLM"/>
    </source>
</evidence>
<dbReference type="Gene3D" id="1.20.5.390">
    <property type="entry name" value="L1 transposable element, trimerization domain"/>
    <property type="match status" value="1"/>
</dbReference>
<evidence type="ECO:0000256" key="2">
    <source>
        <dbReference type="ARBA" id="ARBA00022771"/>
    </source>
</evidence>
<dbReference type="PROSITE" id="PS50178">
    <property type="entry name" value="ZF_FYVE"/>
    <property type="match status" value="1"/>
</dbReference>
<dbReference type="PANTHER" id="PTHR46753:SF3">
    <property type="entry name" value="PDZ DOMAIN-CONTAINING PROTEIN"/>
    <property type="match status" value="1"/>
</dbReference>
<evidence type="ECO:0000256" key="5">
    <source>
        <dbReference type="SAM" id="Coils"/>
    </source>
</evidence>
<feature type="domain" description="FYVE-type" evidence="8">
    <location>
        <begin position="440"/>
        <end position="498"/>
    </location>
</feature>
<keyword evidence="2 4" id="KW-0863">Zinc-finger</keyword>
<dbReference type="InterPro" id="IPR013087">
    <property type="entry name" value="Znf_C2H2_type"/>
</dbReference>
<evidence type="ECO:0000256" key="1">
    <source>
        <dbReference type="ARBA" id="ARBA00022723"/>
    </source>
</evidence>
<feature type="region of interest" description="Disordered" evidence="6">
    <location>
        <begin position="185"/>
        <end position="204"/>
    </location>
</feature>
<reference evidence="10" key="2">
    <citation type="submission" date="2023-11" db="UniProtKB">
        <authorList>
            <consortium name="WormBaseParasite"/>
        </authorList>
    </citation>
    <scope>IDENTIFICATION</scope>
</reference>
<dbReference type="PROSITE" id="PS50157">
    <property type="entry name" value="ZINC_FINGER_C2H2_2"/>
    <property type="match status" value="1"/>
</dbReference>
<feature type="domain" description="C2H2-type" evidence="7">
    <location>
        <begin position="8"/>
        <end position="32"/>
    </location>
</feature>
<evidence type="ECO:0000259" key="8">
    <source>
        <dbReference type="PROSITE" id="PS50178"/>
    </source>
</evidence>
<accession>A0AA85KPP6</accession>
<dbReference type="SUPFAM" id="SSF69979">
    <property type="entry name" value="Eea1 homodimerisation domain"/>
    <property type="match status" value="1"/>
</dbReference>
<reference evidence="9" key="1">
    <citation type="submission" date="2022-06" db="EMBL/GenBank/DDBJ databases">
        <authorList>
            <person name="Berger JAMES D."/>
            <person name="Berger JAMES D."/>
        </authorList>
    </citation>
    <scope>NUCLEOTIDE SEQUENCE [LARGE SCALE GENOMIC DNA]</scope>
</reference>
<dbReference type="Pfam" id="PF01363">
    <property type="entry name" value="FYVE"/>
    <property type="match status" value="1"/>
</dbReference>
<sequence length="501" mass="56881">MSSEVSGFLCPDCLKSFPDSEYLVQHFETTHASLCNDIIKSSAESKCNGETDKLHSYENLVGELSTHNLNLLNRITELEAVIRLLLNEAPLVDPKTINEKKAVNTFLDDELKDKVSSFLDYQAQLASTYSSIKSTDASLAEKDAKINQLEKRINELEIKDNIIKLDAITNTQVDTDNAEVQFTSEELVNNENSEDKSDQETNEDSLRINQRLNSLLSENESLKTELLSTKSELNSYQIKLADTSEINKLETELTNRSTCISILERQIQELKLTNKKLTEDLSVIQHTKDTLQTDLTTLRNDSEIKRKKSENEISRLTNELRELQKTNKALQENCDQLKLQADEAVKSNGMSEEKLISLEKELKVVRSDLQTESALSKKEIDSLMEKLINAEDVSSSLRSELNSKLKEIKELQTAVIELGRENQTLQVLRERLTNRQWTKDDEAMTCFGCDREFSISTRRHHCRNCGGIFCQNCSSNRAATTFSKDPVRVCQACYKELTGNL</sequence>
<keyword evidence="1" id="KW-0479">Metal-binding</keyword>
<keyword evidence="5" id="KW-0175">Coiled coil</keyword>
<dbReference type="InterPro" id="IPR017455">
    <property type="entry name" value="Znf_FYVE-rel"/>
</dbReference>
<keyword evidence="9" id="KW-1185">Reference proteome</keyword>
<dbReference type="AlphaFoldDB" id="A0AA85KPP6"/>
<name>A0AA85KPP6_TRIRE</name>
<dbReference type="PROSITE" id="PS00028">
    <property type="entry name" value="ZINC_FINGER_C2H2_1"/>
    <property type="match status" value="1"/>
</dbReference>
<keyword evidence="3" id="KW-0862">Zinc</keyword>
<dbReference type="InterPro" id="IPR011011">
    <property type="entry name" value="Znf_FYVE_PHD"/>
</dbReference>
<dbReference type="CDD" id="cd15730">
    <property type="entry name" value="FYVE_EEA1"/>
    <property type="match status" value="1"/>
</dbReference>
<dbReference type="PANTHER" id="PTHR46753">
    <property type="entry name" value="FYVE AND COILED-COIL DOMAIN-CONTAINING PROTEIN 1"/>
    <property type="match status" value="1"/>
</dbReference>
<evidence type="ECO:0000256" key="3">
    <source>
        <dbReference type="ARBA" id="ARBA00022833"/>
    </source>
</evidence>
<dbReference type="InterPro" id="IPR013083">
    <property type="entry name" value="Znf_RING/FYVE/PHD"/>
</dbReference>
<dbReference type="GO" id="GO:0008270">
    <property type="term" value="F:zinc ion binding"/>
    <property type="evidence" value="ECO:0007669"/>
    <property type="project" value="UniProtKB-KW"/>
</dbReference>
<feature type="coiled-coil region" evidence="5">
    <location>
        <begin position="212"/>
        <end position="347"/>
    </location>
</feature>
<feature type="coiled-coil region" evidence="5">
    <location>
        <begin position="380"/>
        <end position="421"/>
    </location>
</feature>
<dbReference type="WBParaSite" id="TREG1_93440.2">
    <property type="protein sequence ID" value="TREG1_93440.2"/>
    <property type="gene ID" value="TREG1_93440"/>
</dbReference>
<dbReference type="InterPro" id="IPR000306">
    <property type="entry name" value="Znf_FYVE"/>
</dbReference>
<dbReference type="SMART" id="SM00064">
    <property type="entry name" value="FYVE"/>
    <property type="match status" value="1"/>
</dbReference>
<evidence type="ECO:0000259" key="7">
    <source>
        <dbReference type="PROSITE" id="PS50157"/>
    </source>
</evidence>
<proteinExistence type="predicted"/>
<evidence type="ECO:0000313" key="9">
    <source>
        <dbReference type="Proteomes" id="UP000050795"/>
    </source>
</evidence>
<protein>
    <recommendedName>
        <fullName evidence="11">FYVE-type domain-containing protein</fullName>
    </recommendedName>
</protein>
<evidence type="ECO:0000256" key="6">
    <source>
        <dbReference type="SAM" id="MobiDB-lite"/>
    </source>
</evidence>
<feature type="coiled-coil region" evidence="5">
    <location>
        <begin position="132"/>
        <end position="166"/>
    </location>
</feature>
<evidence type="ECO:0000256" key="4">
    <source>
        <dbReference type="PROSITE-ProRule" id="PRU00042"/>
    </source>
</evidence>
<dbReference type="Proteomes" id="UP000050795">
    <property type="component" value="Unassembled WGS sequence"/>
</dbReference>
<evidence type="ECO:0000313" key="10">
    <source>
        <dbReference type="WBParaSite" id="TREG1_93440.2"/>
    </source>
</evidence>
<dbReference type="SUPFAM" id="SSF57903">
    <property type="entry name" value="FYVE/PHD zinc finger"/>
    <property type="match status" value="1"/>
</dbReference>
<organism evidence="9 10">
    <name type="scientific">Trichobilharzia regenti</name>
    <name type="common">Nasal bird schistosome</name>
    <dbReference type="NCBI Taxonomy" id="157069"/>
    <lineage>
        <taxon>Eukaryota</taxon>
        <taxon>Metazoa</taxon>
        <taxon>Spiralia</taxon>
        <taxon>Lophotrochozoa</taxon>
        <taxon>Platyhelminthes</taxon>
        <taxon>Trematoda</taxon>
        <taxon>Digenea</taxon>
        <taxon>Strigeidida</taxon>
        <taxon>Schistosomatoidea</taxon>
        <taxon>Schistosomatidae</taxon>
        <taxon>Trichobilharzia</taxon>
    </lineage>
</organism>